<protein>
    <recommendedName>
        <fullName evidence="5">DUF680 domain-containing protein</fullName>
    </recommendedName>
</protein>
<keyword evidence="2" id="KW-0732">Signal</keyword>
<evidence type="ECO:0000313" key="4">
    <source>
        <dbReference type="Proteomes" id="UP000053176"/>
    </source>
</evidence>
<organism evidence="3 4">
    <name type="scientific">Rhizobium loti</name>
    <name type="common">Mesorhizobium loti</name>
    <dbReference type="NCBI Taxonomy" id="381"/>
    <lineage>
        <taxon>Bacteria</taxon>
        <taxon>Pseudomonadati</taxon>
        <taxon>Pseudomonadota</taxon>
        <taxon>Alphaproteobacteria</taxon>
        <taxon>Hyphomicrobiales</taxon>
        <taxon>Phyllobacteriaceae</taxon>
        <taxon>Mesorhizobium</taxon>
    </lineage>
</organism>
<dbReference type="OrthoDB" id="8098371at2"/>
<dbReference type="AlphaFoldDB" id="A0A101KRW5"/>
<dbReference type="Proteomes" id="UP000053176">
    <property type="component" value="Unassembled WGS sequence"/>
</dbReference>
<accession>A0A101KRW5</accession>
<feature type="region of interest" description="Disordered" evidence="1">
    <location>
        <begin position="33"/>
        <end position="65"/>
    </location>
</feature>
<reference evidence="3 4" key="1">
    <citation type="submission" date="2015-12" db="EMBL/GenBank/DDBJ databases">
        <title>Draft genome sequence of Mesorhizobium sp. UFLA 01-765, a multitolerant efficient symbiont and plant-growth promoting strain isolated from Zn-mining soil using Leucaena leucocephala as a trap plant.</title>
        <authorList>
            <person name="Rangel W.M."/>
            <person name="Thijs S."/>
            <person name="Longatti S.M."/>
            <person name="Moreira F.M."/>
            <person name="Weyens N."/>
            <person name="Vangronsveld J."/>
            <person name="Van Hamme J.D."/>
            <person name="Bottos E.M."/>
            <person name="Rineau F."/>
        </authorList>
    </citation>
    <scope>NUCLEOTIDE SEQUENCE [LARGE SCALE GENOMIC DNA]</scope>
    <source>
        <strain evidence="3 4">UFLA 01-765</strain>
    </source>
</reference>
<evidence type="ECO:0000313" key="3">
    <source>
        <dbReference type="EMBL" id="KUM25815.1"/>
    </source>
</evidence>
<sequence length="65" mass="6671">MKGFLATVAALGLSISGAAAECAYHQSMASAAQADTTKTASVEKSDLAKTTDAQQIKKQTPPKTE</sequence>
<feature type="chain" id="PRO_5007099178" description="DUF680 domain-containing protein" evidence="2">
    <location>
        <begin position="21"/>
        <end position="65"/>
    </location>
</feature>
<feature type="signal peptide" evidence="2">
    <location>
        <begin position="1"/>
        <end position="20"/>
    </location>
</feature>
<evidence type="ECO:0000256" key="2">
    <source>
        <dbReference type="SAM" id="SignalP"/>
    </source>
</evidence>
<evidence type="ECO:0008006" key="5">
    <source>
        <dbReference type="Google" id="ProtNLM"/>
    </source>
</evidence>
<feature type="compositionally biased region" description="Polar residues" evidence="1">
    <location>
        <begin position="51"/>
        <end position="65"/>
    </location>
</feature>
<name>A0A101KRW5_RHILI</name>
<proteinExistence type="predicted"/>
<gene>
    <name evidence="3" type="ORF">AU467_24155</name>
</gene>
<dbReference type="EMBL" id="LPWA01000112">
    <property type="protein sequence ID" value="KUM25815.1"/>
    <property type="molecule type" value="Genomic_DNA"/>
</dbReference>
<evidence type="ECO:0000256" key="1">
    <source>
        <dbReference type="SAM" id="MobiDB-lite"/>
    </source>
</evidence>
<comment type="caution">
    <text evidence="3">The sequence shown here is derived from an EMBL/GenBank/DDBJ whole genome shotgun (WGS) entry which is preliminary data.</text>
</comment>